<dbReference type="Proteomes" id="UP000621266">
    <property type="component" value="Unassembled WGS sequence"/>
</dbReference>
<keyword evidence="3" id="KW-1185">Reference proteome</keyword>
<reference evidence="2 3" key="1">
    <citation type="submission" date="2019-10" db="EMBL/GenBank/DDBJ databases">
        <title>Streptomyces tenebrisbrunneis sp.nov., an endogenous actinomycete isolated from of Lycium ruthenicum.</title>
        <authorList>
            <person name="Ma L."/>
        </authorList>
    </citation>
    <scope>NUCLEOTIDE SEQUENCE [LARGE SCALE GENOMIC DNA]</scope>
    <source>
        <strain evidence="2 3">TRM 66187</strain>
    </source>
</reference>
<gene>
    <name evidence="2" type="ORF">GCU69_02800</name>
</gene>
<feature type="transmembrane region" description="Helical" evidence="1">
    <location>
        <begin position="6"/>
        <end position="27"/>
    </location>
</feature>
<organism evidence="2 3">
    <name type="scientific">Streptomyces lycii</name>
    <dbReference type="NCBI Taxonomy" id="2654337"/>
    <lineage>
        <taxon>Bacteria</taxon>
        <taxon>Bacillati</taxon>
        <taxon>Actinomycetota</taxon>
        <taxon>Actinomycetes</taxon>
        <taxon>Kitasatosporales</taxon>
        <taxon>Streptomycetaceae</taxon>
        <taxon>Streptomyces</taxon>
    </lineage>
</organism>
<evidence type="ECO:0000256" key="1">
    <source>
        <dbReference type="SAM" id="Phobius"/>
    </source>
</evidence>
<keyword evidence="1" id="KW-0472">Membrane</keyword>
<proteinExistence type="predicted"/>
<name>A0ABQ7FR99_9ACTN</name>
<sequence>MTVGKTLYKLFSLGLGLAGGLIAGSLFQQLWKRVGRNEEDAPDPTDEDHPWREILPAAVLRGAVVGGVRAVIARGAAIGIKRITGSWPTS</sequence>
<protein>
    <submittedName>
        <fullName evidence="2">DUF4235 domain-containing protein</fullName>
    </submittedName>
</protein>
<comment type="caution">
    <text evidence="2">The sequence shown here is derived from an EMBL/GenBank/DDBJ whole genome shotgun (WGS) entry which is preliminary data.</text>
</comment>
<dbReference type="Pfam" id="PF14019">
    <property type="entry name" value="DUF4235"/>
    <property type="match status" value="1"/>
</dbReference>
<keyword evidence="1" id="KW-1133">Transmembrane helix</keyword>
<dbReference type="EMBL" id="WHPN01000052">
    <property type="protein sequence ID" value="KAF4410638.1"/>
    <property type="molecule type" value="Genomic_DNA"/>
</dbReference>
<accession>A0ABQ7FR99</accession>
<dbReference type="InterPro" id="IPR025329">
    <property type="entry name" value="DUF4235"/>
</dbReference>
<evidence type="ECO:0000313" key="3">
    <source>
        <dbReference type="Proteomes" id="UP000621266"/>
    </source>
</evidence>
<keyword evidence="1" id="KW-0812">Transmembrane</keyword>
<evidence type="ECO:0000313" key="2">
    <source>
        <dbReference type="EMBL" id="KAF4410638.1"/>
    </source>
</evidence>